<name>A0A317T8L6_9CHLB</name>
<dbReference type="RefSeq" id="WP_110021918.1">
    <property type="nucleotide sequence ID" value="NZ_PDNZ01000001.1"/>
</dbReference>
<dbReference type="OrthoDB" id="598454at2"/>
<reference evidence="3" key="1">
    <citation type="submission" date="2017-10" db="EMBL/GenBank/DDBJ databases">
        <authorList>
            <person name="Gaisin V.A."/>
            <person name="Rysina M.S."/>
            <person name="Grouzdev D.S."/>
        </authorList>
    </citation>
    <scope>NUCLEOTIDE SEQUENCE [LARGE SCALE GENOMIC DNA]</scope>
    <source>
        <strain evidence="3">V1</strain>
    </source>
</reference>
<dbReference type="Proteomes" id="UP000246278">
    <property type="component" value="Unassembled WGS sequence"/>
</dbReference>
<dbReference type="AlphaFoldDB" id="A0A317T8L6"/>
<sequence length="101" mass="11220">MKKLMPWCCFLILLLSGPALYAAPSAEQLILQAEEARKGAADLGFEWRDTASLIAEAREALEKGLEEQAAVLAGEALRQGELAIEQGTFMHNHWQEFIPEH</sequence>
<feature type="signal peptide" evidence="1">
    <location>
        <begin position="1"/>
        <end position="21"/>
    </location>
</feature>
<keyword evidence="1" id="KW-0732">Signal</keyword>
<feature type="chain" id="PRO_5016262668" description="SoxXA-binding protein" evidence="1">
    <location>
        <begin position="22"/>
        <end position="101"/>
    </location>
</feature>
<evidence type="ECO:0000313" key="3">
    <source>
        <dbReference type="Proteomes" id="UP000246278"/>
    </source>
</evidence>
<evidence type="ECO:0000256" key="1">
    <source>
        <dbReference type="SAM" id="SignalP"/>
    </source>
</evidence>
<keyword evidence="3" id="KW-1185">Reference proteome</keyword>
<accession>A0A317T8L6</accession>
<protein>
    <recommendedName>
        <fullName evidence="4">SoxXA-binding protein</fullName>
    </recommendedName>
</protein>
<comment type="caution">
    <text evidence="2">The sequence shown here is derived from an EMBL/GenBank/DDBJ whole genome shotgun (WGS) entry which is preliminary data.</text>
</comment>
<evidence type="ECO:0000313" key="2">
    <source>
        <dbReference type="EMBL" id="PWW83034.1"/>
    </source>
</evidence>
<gene>
    <name evidence="2" type="ORF">CR164_00265</name>
</gene>
<organism evidence="2 3">
    <name type="scientific">Prosthecochloris marina</name>
    <dbReference type="NCBI Taxonomy" id="2017681"/>
    <lineage>
        <taxon>Bacteria</taxon>
        <taxon>Pseudomonadati</taxon>
        <taxon>Chlorobiota</taxon>
        <taxon>Chlorobiia</taxon>
        <taxon>Chlorobiales</taxon>
        <taxon>Chlorobiaceae</taxon>
        <taxon>Prosthecochloris</taxon>
    </lineage>
</organism>
<proteinExistence type="predicted"/>
<evidence type="ECO:0008006" key="4">
    <source>
        <dbReference type="Google" id="ProtNLM"/>
    </source>
</evidence>
<dbReference type="EMBL" id="PDNZ01000001">
    <property type="protein sequence ID" value="PWW83034.1"/>
    <property type="molecule type" value="Genomic_DNA"/>
</dbReference>